<dbReference type="Gene3D" id="3.40.50.2300">
    <property type="match status" value="1"/>
</dbReference>
<dbReference type="Pfam" id="PF12833">
    <property type="entry name" value="HTH_18"/>
    <property type="match status" value="1"/>
</dbReference>
<dbReference type="PROSITE" id="PS00041">
    <property type="entry name" value="HTH_ARAC_FAMILY_1"/>
    <property type="match status" value="1"/>
</dbReference>
<name>A0ABY4RGI3_9BACL</name>
<dbReference type="SMART" id="SM00342">
    <property type="entry name" value="HTH_ARAC"/>
    <property type="match status" value="1"/>
</dbReference>
<keyword evidence="4" id="KW-0597">Phosphoprotein</keyword>
<dbReference type="EMBL" id="CP027059">
    <property type="protein sequence ID" value="UQZ81347.1"/>
    <property type="molecule type" value="Genomic_DNA"/>
</dbReference>
<keyword evidence="1" id="KW-0805">Transcription regulation</keyword>
<dbReference type="InterPro" id="IPR018060">
    <property type="entry name" value="HTH_AraC"/>
</dbReference>
<evidence type="ECO:0000259" key="6">
    <source>
        <dbReference type="PROSITE" id="PS01124"/>
    </source>
</evidence>
<proteinExistence type="predicted"/>
<keyword evidence="3" id="KW-0804">Transcription</keyword>
<evidence type="ECO:0000256" key="2">
    <source>
        <dbReference type="ARBA" id="ARBA00023125"/>
    </source>
</evidence>
<dbReference type="InterPro" id="IPR011006">
    <property type="entry name" value="CheY-like_superfamily"/>
</dbReference>
<dbReference type="PANTHER" id="PTHR43280">
    <property type="entry name" value="ARAC-FAMILY TRANSCRIPTIONAL REGULATOR"/>
    <property type="match status" value="1"/>
</dbReference>
<evidence type="ECO:0000256" key="4">
    <source>
        <dbReference type="PROSITE-ProRule" id="PRU00169"/>
    </source>
</evidence>
<evidence type="ECO:0000313" key="8">
    <source>
        <dbReference type="EMBL" id="UQZ81347.1"/>
    </source>
</evidence>
<dbReference type="SUPFAM" id="SSF52172">
    <property type="entry name" value="CheY-like"/>
    <property type="match status" value="1"/>
</dbReference>
<accession>A0ABY4RGI3</accession>
<dbReference type="SUPFAM" id="SSF46689">
    <property type="entry name" value="Homeodomain-like"/>
    <property type="match status" value="1"/>
</dbReference>
<dbReference type="RefSeq" id="WP_249863588.1">
    <property type="nucleotide sequence ID" value="NZ_CP027059.1"/>
</dbReference>
<evidence type="ECO:0000256" key="1">
    <source>
        <dbReference type="ARBA" id="ARBA00023015"/>
    </source>
</evidence>
<gene>
    <name evidence="8" type="primary">cheY_1</name>
    <name evidence="8" type="ORF">SK3146_00503</name>
</gene>
<evidence type="ECO:0000313" key="9">
    <source>
        <dbReference type="Proteomes" id="UP001057134"/>
    </source>
</evidence>
<dbReference type="InterPro" id="IPR009057">
    <property type="entry name" value="Homeodomain-like_sf"/>
</dbReference>
<dbReference type="PROSITE" id="PS50110">
    <property type="entry name" value="RESPONSE_REGULATORY"/>
    <property type="match status" value="1"/>
</dbReference>
<dbReference type="PROSITE" id="PS01124">
    <property type="entry name" value="HTH_ARAC_FAMILY_2"/>
    <property type="match status" value="1"/>
</dbReference>
<sequence length="353" mass="41739">MIRALVVDDEYFVRKGFISTMDWAAFEVTVVGEASNGRKALEWMERKPVDLLITDLAMPVMNGFDLMQEVRGRYPHVHMAVLTCHEDFKYIQEALRLGAIDYIVKTELENDQMQEALRRITMRIRDLSEAPRGGLNPLPTVRTEWSERDEERLQAQIDEWLPLYWVLKDAQFDALCDRMEEMNPPLSKLHNVMHYLLVEWNRMLHSQFLHEWLTKAEAVDSWPAWRAFISEFRGHVRHLFHVSSYPEDVVLRILEAAESAKLRDFYLTQNEMAYKLKLSRGYFSKCFKDLLGISYQDYMKELRLARAMNLLLQSSKPIADIAEECGYLDHRYFSRQFREKTGMLPSEYRSRHV</sequence>
<reference evidence="8" key="1">
    <citation type="submission" date="2018-02" db="EMBL/GenBank/DDBJ databases">
        <authorList>
            <person name="Kim S.-K."/>
            <person name="Jung H.-I."/>
            <person name="Lee S.-W."/>
        </authorList>
    </citation>
    <scope>NUCLEOTIDE SEQUENCE</scope>
    <source>
        <strain evidence="8">SK3146</strain>
    </source>
</reference>
<dbReference type="CDD" id="cd17536">
    <property type="entry name" value="REC_YesN-like"/>
    <property type="match status" value="1"/>
</dbReference>
<evidence type="ECO:0000256" key="3">
    <source>
        <dbReference type="ARBA" id="ARBA00023163"/>
    </source>
</evidence>
<feature type="domain" description="HTH araC/xylS-type" evidence="6">
    <location>
        <begin position="248"/>
        <end position="351"/>
    </location>
</feature>
<feature type="modified residue" description="4-aspartylphosphate" evidence="4">
    <location>
        <position position="55"/>
    </location>
</feature>
<feature type="domain" description="Response regulatory" evidence="7">
    <location>
        <begin position="3"/>
        <end position="120"/>
    </location>
</feature>
<evidence type="ECO:0000256" key="5">
    <source>
        <dbReference type="SAM" id="Coils"/>
    </source>
</evidence>
<keyword evidence="9" id="KW-1185">Reference proteome</keyword>
<dbReference type="Pfam" id="PF00072">
    <property type="entry name" value="Response_reg"/>
    <property type="match status" value="1"/>
</dbReference>
<dbReference type="InterPro" id="IPR020449">
    <property type="entry name" value="Tscrpt_reg_AraC-type_HTH"/>
</dbReference>
<keyword evidence="5" id="KW-0175">Coiled coil</keyword>
<evidence type="ECO:0000259" key="7">
    <source>
        <dbReference type="PROSITE" id="PS50110"/>
    </source>
</evidence>
<dbReference type="PRINTS" id="PR00032">
    <property type="entry name" value="HTHARAC"/>
</dbReference>
<protein>
    <submittedName>
        <fullName evidence="8">Chemotaxis protein CheY</fullName>
    </submittedName>
</protein>
<dbReference type="InterPro" id="IPR001789">
    <property type="entry name" value="Sig_transdc_resp-reg_receiver"/>
</dbReference>
<dbReference type="InterPro" id="IPR018062">
    <property type="entry name" value="HTH_AraC-typ_CS"/>
</dbReference>
<dbReference type="PANTHER" id="PTHR43280:SF2">
    <property type="entry name" value="HTH-TYPE TRANSCRIPTIONAL REGULATOR EXSA"/>
    <property type="match status" value="1"/>
</dbReference>
<organism evidence="8 9">
    <name type="scientific">Paenibacillus konkukensis</name>
    <dbReference type="NCBI Taxonomy" id="2020716"/>
    <lineage>
        <taxon>Bacteria</taxon>
        <taxon>Bacillati</taxon>
        <taxon>Bacillota</taxon>
        <taxon>Bacilli</taxon>
        <taxon>Bacillales</taxon>
        <taxon>Paenibacillaceae</taxon>
        <taxon>Paenibacillus</taxon>
    </lineage>
</organism>
<dbReference type="SMART" id="SM00448">
    <property type="entry name" value="REC"/>
    <property type="match status" value="1"/>
</dbReference>
<dbReference type="Proteomes" id="UP001057134">
    <property type="component" value="Chromosome"/>
</dbReference>
<keyword evidence="2" id="KW-0238">DNA-binding</keyword>
<feature type="coiled-coil region" evidence="5">
    <location>
        <begin position="103"/>
        <end position="130"/>
    </location>
</feature>
<reference evidence="8" key="2">
    <citation type="journal article" date="2021" name="J Anim Sci Technol">
        <title>Complete genome sequence of Paenibacillus konkukensis sp. nov. SK3146 as a potential probiotic strain.</title>
        <authorList>
            <person name="Jung H.I."/>
            <person name="Park S."/>
            <person name="Niu K.M."/>
            <person name="Lee S.W."/>
            <person name="Kothari D."/>
            <person name="Yi K.J."/>
            <person name="Kim S.K."/>
        </authorList>
    </citation>
    <scope>NUCLEOTIDE SEQUENCE</scope>
    <source>
        <strain evidence="8">SK3146</strain>
    </source>
</reference>
<dbReference type="Gene3D" id="1.10.10.60">
    <property type="entry name" value="Homeodomain-like"/>
    <property type="match status" value="2"/>
</dbReference>